<gene>
    <name evidence="2" type="ORF">EJB05_11234</name>
</gene>
<evidence type="ECO:0000256" key="1">
    <source>
        <dbReference type="SAM" id="MobiDB-lite"/>
    </source>
</evidence>
<organism evidence="2 3">
    <name type="scientific">Eragrostis curvula</name>
    <name type="common">weeping love grass</name>
    <dbReference type="NCBI Taxonomy" id="38414"/>
    <lineage>
        <taxon>Eukaryota</taxon>
        <taxon>Viridiplantae</taxon>
        <taxon>Streptophyta</taxon>
        <taxon>Embryophyta</taxon>
        <taxon>Tracheophyta</taxon>
        <taxon>Spermatophyta</taxon>
        <taxon>Magnoliopsida</taxon>
        <taxon>Liliopsida</taxon>
        <taxon>Poales</taxon>
        <taxon>Poaceae</taxon>
        <taxon>PACMAD clade</taxon>
        <taxon>Chloridoideae</taxon>
        <taxon>Eragrostideae</taxon>
        <taxon>Eragrostidinae</taxon>
        <taxon>Eragrostis</taxon>
    </lineage>
</organism>
<accession>A0A5J9VQK9</accession>
<name>A0A5J9VQK9_9POAL</name>
<feature type="compositionally biased region" description="Basic residues" evidence="1">
    <location>
        <begin position="1"/>
        <end position="25"/>
    </location>
</feature>
<dbReference type="EMBL" id="RWGY01000007">
    <property type="protein sequence ID" value="TVU37891.1"/>
    <property type="molecule type" value="Genomic_DNA"/>
</dbReference>
<feature type="region of interest" description="Disordered" evidence="1">
    <location>
        <begin position="86"/>
        <end position="105"/>
    </location>
</feature>
<keyword evidence="3" id="KW-1185">Reference proteome</keyword>
<evidence type="ECO:0000313" key="2">
    <source>
        <dbReference type="EMBL" id="TVU37891.1"/>
    </source>
</evidence>
<dbReference type="OrthoDB" id="690950at2759"/>
<evidence type="ECO:0000313" key="3">
    <source>
        <dbReference type="Proteomes" id="UP000324897"/>
    </source>
</evidence>
<feature type="compositionally biased region" description="Low complexity" evidence="1">
    <location>
        <begin position="87"/>
        <end position="105"/>
    </location>
</feature>
<sequence length="168" mass="19520">LRSDSHRRRLGSPRRRLASPHRRSHSSPSPAPHAPLLSPHSRRRRLPIEVPDLWCLGPDPWLVQLYEVKDPNCIVVFKFRAHLRGGSPRLHPTSRPPRSLSPSIASSSINMSSWEKGADCMEELTDEDKAIASEVFEDDKNREMFMKHKNHNVRLLWFRRKIRRLADT</sequence>
<dbReference type="Gramene" id="TVU37891">
    <property type="protein sequence ID" value="TVU37891"/>
    <property type="gene ID" value="EJB05_11234"/>
</dbReference>
<dbReference type="PANTHER" id="PTHR34395:SF5">
    <property type="entry name" value="DIHYDRONEOPTERIN ALDOLASE_EPIMERASE DOMAIN-CONTAINING PROTEIN"/>
    <property type="match status" value="1"/>
</dbReference>
<proteinExistence type="predicted"/>
<dbReference type="Proteomes" id="UP000324897">
    <property type="component" value="Chromosome 4"/>
</dbReference>
<reference evidence="2 3" key="1">
    <citation type="journal article" date="2019" name="Sci. Rep.">
        <title>A high-quality genome of Eragrostis curvula grass provides insights into Poaceae evolution and supports new strategies to enhance forage quality.</title>
        <authorList>
            <person name="Carballo J."/>
            <person name="Santos B.A.C.M."/>
            <person name="Zappacosta D."/>
            <person name="Garbus I."/>
            <person name="Selva J.P."/>
            <person name="Gallo C.A."/>
            <person name="Diaz A."/>
            <person name="Albertini E."/>
            <person name="Caccamo M."/>
            <person name="Echenique V."/>
        </authorList>
    </citation>
    <scope>NUCLEOTIDE SEQUENCE [LARGE SCALE GENOMIC DNA]</scope>
    <source>
        <strain evidence="3">cv. Victoria</strain>
        <tissue evidence="2">Leaf</tissue>
    </source>
</reference>
<feature type="non-terminal residue" evidence="2">
    <location>
        <position position="1"/>
    </location>
</feature>
<protein>
    <submittedName>
        <fullName evidence="2">Uncharacterized protein</fullName>
    </submittedName>
</protein>
<dbReference type="AlphaFoldDB" id="A0A5J9VQK9"/>
<comment type="caution">
    <text evidence="2">The sequence shown here is derived from an EMBL/GenBank/DDBJ whole genome shotgun (WGS) entry which is preliminary data.</text>
</comment>
<feature type="region of interest" description="Disordered" evidence="1">
    <location>
        <begin position="1"/>
        <end position="40"/>
    </location>
</feature>
<dbReference type="PANTHER" id="PTHR34395">
    <property type="entry name" value="OS11G0427500 PROTEIN"/>
    <property type="match status" value="1"/>
</dbReference>